<evidence type="ECO:0000256" key="6">
    <source>
        <dbReference type="ARBA" id="ARBA00022777"/>
    </source>
</evidence>
<dbReference type="GO" id="GO:0005829">
    <property type="term" value="C:cytosol"/>
    <property type="evidence" value="ECO:0007669"/>
    <property type="project" value="TreeGrafter"/>
</dbReference>
<name>A0A3P6TB18_LITSI</name>
<keyword evidence="14" id="KW-1185">Reference proteome</keyword>
<gene>
    <name evidence="13" type="ORF">NLS_LOCUS3903</name>
</gene>
<dbReference type="PROSITE" id="PS00107">
    <property type="entry name" value="PROTEIN_KINASE_ATP"/>
    <property type="match status" value="1"/>
</dbReference>
<evidence type="ECO:0000256" key="3">
    <source>
        <dbReference type="ARBA" id="ARBA00022527"/>
    </source>
</evidence>
<feature type="domain" description="Protein kinase" evidence="12">
    <location>
        <begin position="234"/>
        <end position="518"/>
    </location>
</feature>
<feature type="binding site" evidence="10">
    <location>
        <position position="263"/>
    </location>
    <ligand>
        <name>ATP</name>
        <dbReference type="ChEBI" id="CHEBI:30616"/>
    </ligand>
</feature>
<dbReference type="GO" id="GO:0000278">
    <property type="term" value="P:mitotic cell cycle"/>
    <property type="evidence" value="ECO:0007669"/>
    <property type="project" value="UniProtKB-ARBA"/>
</dbReference>
<dbReference type="OMA" id="RNDDMAQ"/>
<dbReference type="GO" id="GO:0004693">
    <property type="term" value="F:cyclin-dependent protein serine/threonine kinase activity"/>
    <property type="evidence" value="ECO:0007669"/>
    <property type="project" value="UniProtKB-EC"/>
</dbReference>
<evidence type="ECO:0000256" key="2">
    <source>
        <dbReference type="ARBA" id="ARBA00012425"/>
    </source>
</evidence>
<dbReference type="AlphaFoldDB" id="A0A3P6TB18"/>
<evidence type="ECO:0000313" key="13">
    <source>
        <dbReference type="EMBL" id="VDK77995.1"/>
    </source>
</evidence>
<dbReference type="InterPro" id="IPR008271">
    <property type="entry name" value="Ser/Thr_kinase_AS"/>
</dbReference>
<keyword evidence="7 10" id="KW-0067">ATP-binding</keyword>
<proteinExistence type="inferred from homology"/>
<dbReference type="SUPFAM" id="SSF56112">
    <property type="entry name" value="Protein kinase-like (PK-like)"/>
    <property type="match status" value="1"/>
</dbReference>
<dbReference type="InterPro" id="IPR050108">
    <property type="entry name" value="CDK"/>
</dbReference>
<evidence type="ECO:0000256" key="4">
    <source>
        <dbReference type="ARBA" id="ARBA00022679"/>
    </source>
</evidence>
<comment type="catalytic activity">
    <reaction evidence="9">
        <text>L-seryl-[protein] + ATP = O-phospho-L-seryl-[protein] + ADP + H(+)</text>
        <dbReference type="Rhea" id="RHEA:17989"/>
        <dbReference type="Rhea" id="RHEA-COMP:9863"/>
        <dbReference type="Rhea" id="RHEA-COMP:11604"/>
        <dbReference type="ChEBI" id="CHEBI:15378"/>
        <dbReference type="ChEBI" id="CHEBI:29999"/>
        <dbReference type="ChEBI" id="CHEBI:30616"/>
        <dbReference type="ChEBI" id="CHEBI:83421"/>
        <dbReference type="ChEBI" id="CHEBI:456216"/>
        <dbReference type="EC" id="2.7.11.22"/>
    </reaction>
</comment>
<keyword evidence="4" id="KW-0808">Transferase</keyword>
<dbReference type="OrthoDB" id="1732493at2759"/>
<evidence type="ECO:0000256" key="1">
    <source>
        <dbReference type="ARBA" id="ARBA00006485"/>
    </source>
</evidence>
<evidence type="ECO:0000313" key="14">
    <source>
        <dbReference type="Proteomes" id="UP000277928"/>
    </source>
</evidence>
<feature type="region of interest" description="Disordered" evidence="11">
    <location>
        <begin position="79"/>
        <end position="126"/>
    </location>
</feature>
<reference evidence="13 14" key="1">
    <citation type="submission" date="2018-08" db="EMBL/GenBank/DDBJ databases">
        <authorList>
            <person name="Laetsch R D."/>
            <person name="Stevens L."/>
            <person name="Kumar S."/>
            <person name="Blaxter L. M."/>
        </authorList>
    </citation>
    <scope>NUCLEOTIDE SEQUENCE [LARGE SCALE GENOMIC DNA]</scope>
</reference>
<dbReference type="FunFam" id="1.10.510.10:FF:000524">
    <property type="entry name" value="Cell division protein kinase 2"/>
    <property type="match status" value="1"/>
</dbReference>
<feature type="compositionally biased region" description="Low complexity" evidence="11">
    <location>
        <begin position="181"/>
        <end position="193"/>
    </location>
</feature>
<keyword evidence="6" id="KW-0418">Kinase</keyword>
<feature type="compositionally biased region" description="Basic residues" evidence="11">
    <location>
        <begin position="105"/>
        <end position="114"/>
    </location>
</feature>
<dbReference type="InterPro" id="IPR017441">
    <property type="entry name" value="Protein_kinase_ATP_BS"/>
</dbReference>
<keyword evidence="3" id="KW-0723">Serine/threonine-protein kinase</keyword>
<evidence type="ECO:0000256" key="8">
    <source>
        <dbReference type="ARBA" id="ARBA00047811"/>
    </source>
</evidence>
<dbReference type="InterPro" id="IPR011009">
    <property type="entry name" value="Kinase-like_dom_sf"/>
</dbReference>
<dbReference type="SMART" id="SM00220">
    <property type="entry name" value="S_TKc"/>
    <property type="match status" value="1"/>
</dbReference>
<dbReference type="Pfam" id="PF00069">
    <property type="entry name" value="Pkinase"/>
    <property type="match status" value="1"/>
</dbReference>
<dbReference type="PANTHER" id="PTHR24056">
    <property type="entry name" value="CELL DIVISION PROTEIN KINASE"/>
    <property type="match status" value="1"/>
</dbReference>
<dbReference type="PANTHER" id="PTHR24056:SF189">
    <property type="entry name" value="PROTEIN KINASE DOMAIN-CONTAINING PROTEIN"/>
    <property type="match status" value="1"/>
</dbReference>
<dbReference type="GO" id="GO:0030332">
    <property type="term" value="F:cyclin binding"/>
    <property type="evidence" value="ECO:0007669"/>
    <property type="project" value="TreeGrafter"/>
</dbReference>
<sequence>MHIWIGLWLAHIDRDHDDSRKTQLRESCSLSVLNHRHLSIVRNSKSSDNLHRVVLHVTPPTSRKSTIFFNFRRSRKHEKYGKKSDGTSDSVSDKGKFGGNTFSTYKKHSDKVRRRNDSSNSPLPAISTQLRNDDLVAQPWQLSNLTSSRSLFNLFRTTRQQRSSAGTSNCVVSAYPDPCCSSSTSDPRSTLSSMEEKHSSSLIRRRRPRSAHLDPNTLVFPPREVPVQDISELYRRIEKLGEGSYAVVYKCESRSDGSIVALKEIKIHNQEGLPFTAIREASLLRALRHSNIVTLHDIVHEQNSLVFVFEYMKTDLSKYLELHSSGLGQMQVRLLLFQLLRGLAFCHSKKILHRDLKPQNLLLNDNGELKLADFGLARAKSVPSRTYSHEVVTLWYRPPDVLLGSTDYSTSLDLWGVGCIFAEMCTGVALFPGTKDVGDQLDRIFSIRGIPDPNKWPEVLNLPHYSPSFYPPYRELAWSEIHKSLVRLKNGQSLLSHFLQLNPTDRISASGAMMHPYFGCFPSSIHLLPPTASIYSLPKIRSLRYSTLIL</sequence>
<protein>
    <recommendedName>
        <fullName evidence="2">cyclin-dependent kinase</fullName>
        <ecNumber evidence="2">2.7.11.22</ecNumber>
    </recommendedName>
</protein>
<keyword evidence="5 10" id="KW-0547">Nucleotide-binding</keyword>
<dbReference type="EC" id="2.7.11.22" evidence="2"/>
<evidence type="ECO:0000259" key="12">
    <source>
        <dbReference type="PROSITE" id="PS50011"/>
    </source>
</evidence>
<comment type="similarity">
    <text evidence="1">Belongs to the protein kinase superfamily. CMGC Ser/Thr protein kinase family. CDC2/CDKX subfamily.</text>
</comment>
<dbReference type="Gene3D" id="1.10.510.10">
    <property type="entry name" value="Transferase(Phosphotransferase) domain 1"/>
    <property type="match status" value="1"/>
</dbReference>
<evidence type="ECO:0000256" key="5">
    <source>
        <dbReference type="ARBA" id="ARBA00022741"/>
    </source>
</evidence>
<evidence type="ECO:0000256" key="11">
    <source>
        <dbReference type="SAM" id="MobiDB-lite"/>
    </source>
</evidence>
<dbReference type="PROSITE" id="PS50011">
    <property type="entry name" value="PROTEIN_KINASE_DOM"/>
    <property type="match status" value="1"/>
</dbReference>
<feature type="region of interest" description="Disordered" evidence="11">
    <location>
        <begin position="181"/>
        <end position="208"/>
    </location>
</feature>
<dbReference type="PROSITE" id="PS00108">
    <property type="entry name" value="PROTEIN_KINASE_ST"/>
    <property type="match status" value="1"/>
</dbReference>
<accession>A0A3P6TB18</accession>
<evidence type="ECO:0000256" key="9">
    <source>
        <dbReference type="ARBA" id="ARBA00048367"/>
    </source>
</evidence>
<feature type="compositionally biased region" description="Basic and acidic residues" evidence="11">
    <location>
        <begin position="81"/>
        <end position="96"/>
    </location>
</feature>
<evidence type="ECO:0000256" key="10">
    <source>
        <dbReference type="PROSITE-ProRule" id="PRU10141"/>
    </source>
</evidence>
<dbReference type="FunFam" id="3.30.200.20:FF:000124">
    <property type="entry name" value="Cyclin-dependent kinase 4"/>
    <property type="match status" value="1"/>
</dbReference>
<dbReference type="InterPro" id="IPR000719">
    <property type="entry name" value="Prot_kinase_dom"/>
</dbReference>
<comment type="catalytic activity">
    <reaction evidence="8">
        <text>L-threonyl-[protein] + ATP = O-phospho-L-threonyl-[protein] + ADP + H(+)</text>
        <dbReference type="Rhea" id="RHEA:46608"/>
        <dbReference type="Rhea" id="RHEA-COMP:11060"/>
        <dbReference type="Rhea" id="RHEA-COMP:11605"/>
        <dbReference type="ChEBI" id="CHEBI:15378"/>
        <dbReference type="ChEBI" id="CHEBI:30013"/>
        <dbReference type="ChEBI" id="CHEBI:30616"/>
        <dbReference type="ChEBI" id="CHEBI:61977"/>
        <dbReference type="ChEBI" id="CHEBI:456216"/>
        <dbReference type="EC" id="2.7.11.22"/>
    </reaction>
</comment>
<dbReference type="GO" id="GO:0005524">
    <property type="term" value="F:ATP binding"/>
    <property type="evidence" value="ECO:0007669"/>
    <property type="project" value="UniProtKB-UniRule"/>
</dbReference>
<organism evidence="13 14">
    <name type="scientific">Litomosoides sigmodontis</name>
    <name type="common">Filarial nematode worm</name>
    <dbReference type="NCBI Taxonomy" id="42156"/>
    <lineage>
        <taxon>Eukaryota</taxon>
        <taxon>Metazoa</taxon>
        <taxon>Ecdysozoa</taxon>
        <taxon>Nematoda</taxon>
        <taxon>Chromadorea</taxon>
        <taxon>Rhabditida</taxon>
        <taxon>Spirurina</taxon>
        <taxon>Spiruromorpha</taxon>
        <taxon>Filarioidea</taxon>
        <taxon>Onchocercidae</taxon>
        <taxon>Litomosoides</taxon>
    </lineage>
</organism>
<dbReference type="GO" id="GO:0005634">
    <property type="term" value="C:nucleus"/>
    <property type="evidence" value="ECO:0007669"/>
    <property type="project" value="TreeGrafter"/>
</dbReference>
<dbReference type="Gene3D" id="3.30.200.20">
    <property type="entry name" value="Phosphorylase Kinase, domain 1"/>
    <property type="match status" value="1"/>
</dbReference>
<dbReference type="EMBL" id="UYRX01000228">
    <property type="protein sequence ID" value="VDK77995.1"/>
    <property type="molecule type" value="Genomic_DNA"/>
</dbReference>
<evidence type="ECO:0000256" key="7">
    <source>
        <dbReference type="ARBA" id="ARBA00022840"/>
    </source>
</evidence>
<dbReference type="Proteomes" id="UP000277928">
    <property type="component" value="Unassembled WGS sequence"/>
</dbReference>
<dbReference type="STRING" id="42156.A0A3P6TB18"/>